<organism evidence="3 4">
    <name type="scientific">Vibrio diazotrophicus</name>
    <dbReference type="NCBI Taxonomy" id="685"/>
    <lineage>
        <taxon>Bacteria</taxon>
        <taxon>Pseudomonadati</taxon>
        <taxon>Pseudomonadota</taxon>
        <taxon>Gammaproteobacteria</taxon>
        <taxon>Vibrionales</taxon>
        <taxon>Vibrionaceae</taxon>
        <taxon>Vibrio</taxon>
    </lineage>
</organism>
<dbReference type="Gene3D" id="1.10.443.10">
    <property type="entry name" value="Intergrase catalytic core"/>
    <property type="match status" value="1"/>
</dbReference>
<dbReference type="GO" id="GO:0003677">
    <property type="term" value="F:DNA binding"/>
    <property type="evidence" value="ECO:0007669"/>
    <property type="project" value="InterPro"/>
</dbReference>
<sequence length="459" mass="52580">MFLKGECLYYKRNVITKEHGPQLFPLVFMFDGTLSRELVTFFDFEFKNLRGRETTGTIEVITSVAEIYYFLKHAKDVKKYDDNPNLLVLDYVFSRTKDTSLWLDLISEVAALKRFKALRKLENVMKAVYGNKSNDIDLFNKVLYNSSQSDSHKRLLEHINIKFKTKGANTSAVTSSMNVKTRTNVSKIKTFPPEFIIDLINDESDPNQKVGYLLQAGAAFRASETSHLLINDVSYTKTSPIIIFPTVDGDTLSDKGSPISRAKVFDNVNQLNPLIPYPVNCPEWDQKKIAFLNNVHERTILPQNHLLKAGYKGVTLATSTPGIGTIIAFIDDSLEQLALDIINDQLLNQYRVRNHPFLLCDKDGFPLSKATYEKRFARSVKRFNIKLDKGPHSLRHFAGCYQANNLKVDIKVAKDFMRHSKLTSTEIYFKLDSQKIRNNLSKSEFKSSFEEIDWSKLKR</sequence>
<dbReference type="GO" id="GO:0015074">
    <property type="term" value="P:DNA integration"/>
    <property type="evidence" value="ECO:0007669"/>
    <property type="project" value="InterPro"/>
</dbReference>
<dbReference type="InterPro" id="IPR002104">
    <property type="entry name" value="Integrase_catalytic"/>
</dbReference>
<reference evidence="3 4" key="1">
    <citation type="submission" date="2018-06" db="EMBL/GenBank/DDBJ databases">
        <title>Freshwater and sediment microbial communities from various areas in North America, analyzing microbe dynamics in response to fracking.</title>
        <authorList>
            <person name="Lamendella R."/>
        </authorList>
    </citation>
    <scope>NUCLEOTIDE SEQUENCE [LARGE SCALE GENOMIC DNA]</scope>
    <source>
        <strain evidence="3 4">99A</strain>
    </source>
</reference>
<proteinExistence type="predicted"/>
<dbReference type="GO" id="GO:0006310">
    <property type="term" value="P:DNA recombination"/>
    <property type="evidence" value="ECO:0007669"/>
    <property type="project" value="UniProtKB-KW"/>
</dbReference>
<protein>
    <submittedName>
        <fullName evidence="3">Phage integrase family protein</fullName>
    </submittedName>
</protein>
<gene>
    <name evidence="3" type="ORF">DET48_112117</name>
</gene>
<keyword evidence="1" id="KW-0233">DNA recombination</keyword>
<dbReference type="CDD" id="cd00397">
    <property type="entry name" value="DNA_BRE_C"/>
    <property type="match status" value="1"/>
</dbReference>
<evidence type="ECO:0000313" key="4">
    <source>
        <dbReference type="Proteomes" id="UP000248729"/>
    </source>
</evidence>
<feature type="domain" description="Tyr recombinase" evidence="2">
    <location>
        <begin position="186"/>
        <end position="441"/>
    </location>
</feature>
<dbReference type="EMBL" id="QLTR01000012">
    <property type="protein sequence ID" value="RAS63435.1"/>
    <property type="molecule type" value="Genomic_DNA"/>
</dbReference>
<comment type="caution">
    <text evidence="3">The sequence shown here is derived from an EMBL/GenBank/DDBJ whole genome shotgun (WGS) entry which is preliminary data.</text>
</comment>
<evidence type="ECO:0000259" key="2">
    <source>
        <dbReference type="PROSITE" id="PS51898"/>
    </source>
</evidence>
<dbReference type="InterPro" id="IPR013762">
    <property type="entry name" value="Integrase-like_cat_sf"/>
</dbReference>
<dbReference type="Pfam" id="PF00589">
    <property type="entry name" value="Phage_integrase"/>
    <property type="match status" value="1"/>
</dbReference>
<dbReference type="AlphaFoldDB" id="A0A329E8J9"/>
<dbReference type="Proteomes" id="UP000248729">
    <property type="component" value="Unassembled WGS sequence"/>
</dbReference>
<dbReference type="PROSITE" id="PS51898">
    <property type="entry name" value="TYR_RECOMBINASE"/>
    <property type="match status" value="1"/>
</dbReference>
<accession>A0A329E8J9</accession>
<dbReference type="SUPFAM" id="SSF56349">
    <property type="entry name" value="DNA breaking-rejoining enzymes"/>
    <property type="match status" value="1"/>
</dbReference>
<evidence type="ECO:0000256" key="1">
    <source>
        <dbReference type="ARBA" id="ARBA00023172"/>
    </source>
</evidence>
<dbReference type="InterPro" id="IPR011010">
    <property type="entry name" value="DNA_brk_join_enz"/>
</dbReference>
<evidence type="ECO:0000313" key="3">
    <source>
        <dbReference type="EMBL" id="RAS63435.1"/>
    </source>
</evidence>
<name>A0A329E8J9_VIBDI</name>